<gene>
    <name evidence="3" type="ORF">ECE50_012585</name>
</gene>
<dbReference type="InterPro" id="IPR015797">
    <property type="entry name" value="NUDIX_hydrolase-like_dom_sf"/>
</dbReference>
<organism evidence="3 4">
    <name type="scientific">Chitinophaga solisilvae</name>
    <dbReference type="NCBI Taxonomy" id="1233460"/>
    <lineage>
        <taxon>Bacteria</taxon>
        <taxon>Pseudomonadati</taxon>
        <taxon>Bacteroidota</taxon>
        <taxon>Chitinophagia</taxon>
        <taxon>Chitinophagales</taxon>
        <taxon>Chitinophagaceae</taxon>
        <taxon>Chitinophaga</taxon>
    </lineage>
</organism>
<keyword evidence="2" id="KW-0378">Hydrolase</keyword>
<dbReference type="InterPro" id="IPR000086">
    <property type="entry name" value="NUDIX_hydrolase_dom"/>
</dbReference>
<proteinExistence type="predicted"/>
<dbReference type="RefSeq" id="WP_127036300.1">
    <property type="nucleotide sequence ID" value="NZ_JAABOK010000019.1"/>
</dbReference>
<dbReference type="Proteomes" id="UP000281028">
    <property type="component" value="Unassembled WGS sequence"/>
</dbReference>
<evidence type="ECO:0000313" key="4">
    <source>
        <dbReference type="Proteomes" id="UP000281028"/>
    </source>
</evidence>
<comment type="cofactor">
    <cofactor evidence="1">
        <name>Mg(2+)</name>
        <dbReference type="ChEBI" id="CHEBI:18420"/>
    </cofactor>
</comment>
<dbReference type="EMBL" id="RIAR02000001">
    <property type="protein sequence ID" value="NSL87676.1"/>
    <property type="molecule type" value="Genomic_DNA"/>
</dbReference>
<dbReference type="PROSITE" id="PS51462">
    <property type="entry name" value="NUDIX"/>
    <property type="match status" value="1"/>
</dbReference>
<dbReference type="CDD" id="cd04690">
    <property type="entry name" value="NUDIX_Hydrolase"/>
    <property type="match status" value="1"/>
</dbReference>
<dbReference type="GO" id="GO:0016787">
    <property type="term" value="F:hydrolase activity"/>
    <property type="evidence" value="ECO:0007669"/>
    <property type="project" value="UniProtKB-KW"/>
</dbReference>
<name>A0A433WM27_9BACT</name>
<dbReference type="PANTHER" id="PTHR43046">
    <property type="entry name" value="GDP-MANNOSE MANNOSYL HYDROLASE"/>
    <property type="match status" value="1"/>
</dbReference>
<evidence type="ECO:0000313" key="3">
    <source>
        <dbReference type="EMBL" id="NSL87676.1"/>
    </source>
</evidence>
<evidence type="ECO:0000256" key="1">
    <source>
        <dbReference type="ARBA" id="ARBA00001946"/>
    </source>
</evidence>
<dbReference type="Gene3D" id="3.90.79.10">
    <property type="entry name" value="Nucleoside Triphosphate Pyrophosphohydrolase"/>
    <property type="match status" value="1"/>
</dbReference>
<evidence type="ECO:0000256" key="2">
    <source>
        <dbReference type="ARBA" id="ARBA00022801"/>
    </source>
</evidence>
<dbReference type="OrthoDB" id="3532303at2"/>
<dbReference type="InterPro" id="IPR020476">
    <property type="entry name" value="Nudix_hydrolase"/>
</dbReference>
<comment type="caution">
    <text evidence="3">The sequence shown here is derived from an EMBL/GenBank/DDBJ whole genome shotgun (WGS) entry which is preliminary data.</text>
</comment>
<dbReference type="PANTHER" id="PTHR43046:SF2">
    <property type="entry name" value="8-OXO-DGTP DIPHOSPHATASE-RELATED"/>
    <property type="match status" value="1"/>
</dbReference>
<sequence length="134" mass="15315">MKHIDCVGLIVVENRELLLAFSKNKQAWYLPGGKVDAGESPLEAIQREVMEELSLELSADQLQWYYHITAPAFGETDLRMEQDCFLCRLHEAPQPTAEIAAVRFFSRESYSREAHQVKGVLLAFERLYLDGLVD</sequence>
<dbReference type="PRINTS" id="PR00502">
    <property type="entry name" value="NUDIXFAMILY"/>
</dbReference>
<keyword evidence="4" id="KW-1185">Reference proteome</keyword>
<accession>A0A433WM27</accession>
<dbReference type="SUPFAM" id="SSF55811">
    <property type="entry name" value="Nudix"/>
    <property type="match status" value="1"/>
</dbReference>
<dbReference type="AlphaFoldDB" id="A0A433WM27"/>
<protein>
    <submittedName>
        <fullName evidence="3">NUDIX domain-containing protein</fullName>
    </submittedName>
</protein>
<reference evidence="3" key="1">
    <citation type="submission" date="2020-05" db="EMBL/GenBank/DDBJ databases">
        <title>Chitinophaga laudate sp. nov., isolated from a tropical peat swamp.</title>
        <authorList>
            <person name="Goh C.B.S."/>
            <person name="Lee M.S."/>
            <person name="Parimannan S."/>
            <person name="Pasbakhsh P."/>
            <person name="Yule C.M."/>
            <person name="Rajandas H."/>
            <person name="Loke S."/>
            <person name="Croft L."/>
            <person name="Tan J.B.L."/>
        </authorList>
    </citation>
    <scope>NUCLEOTIDE SEQUENCE</scope>
    <source>
        <strain evidence="3">Mgbs1</strain>
    </source>
</reference>
<dbReference type="Pfam" id="PF00293">
    <property type="entry name" value="NUDIX"/>
    <property type="match status" value="1"/>
</dbReference>